<protein>
    <submittedName>
        <fullName evidence="1">Asparaginase</fullName>
    </submittedName>
</protein>
<name>A0A516H108_9PROT</name>
<dbReference type="KEGG" id="fer:FNB15_09225"/>
<gene>
    <name evidence="1" type="ORF">FNB15_09225</name>
</gene>
<sequence length="343" mass="36281">MGKPFASLPAPGARPFIVEVRRGAQVESRHPVVATIVDGDGKALASWGDPQAWIFPRSSNKAIQALPLVESGAADAFSLSQSELSMACASHGGETRHTETAAAWLARIGRKPEDLECGAHWPYHEETARQIARDGRAPTSLHNNCSGKHCGMVSVATHLGEDVRGYVMPDHPVQRRVTAAIEDVCGVKIPAEQFATDGCSMPTMAIPLHNLAWGFARFVTGTGLAPERTKAAKRLAAAVAAEPFFVAGSGRFCTAVMQAGKGRFIAKTGAEGIYTAASAELGLGIALKVLDGTARAAQTALGGLLEHLKLLDEDAREQIRPLVEQPLNNWRGINVGSIGLPAF</sequence>
<dbReference type="PANTHER" id="PTHR42110">
    <property type="entry name" value="L-ASPARAGINASE, PUTATIVE (AFU_ORTHOLOGUE AFUA_3G11890)-RELATED"/>
    <property type="match status" value="1"/>
</dbReference>
<dbReference type="PANTHER" id="PTHR42110:SF1">
    <property type="entry name" value="L-ASPARAGINASE, PUTATIVE (AFU_ORTHOLOGUE AFUA_3G11890)-RELATED"/>
    <property type="match status" value="1"/>
</dbReference>
<dbReference type="InterPro" id="IPR010349">
    <property type="entry name" value="Asparaginase_II"/>
</dbReference>
<dbReference type="AlphaFoldDB" id="A0A516H108"/>
<proteinExistence type="predicted"/>
<dbReference type="OrthoDB" id="9780674at2"/>
<dbReference type="Proteomes" id="UP000317496">
    <property type="component" value="Chromosome"/>
</dbReference>
<evidence type="ECO:0000313" key="1">
    <source>
        <dbReference type="EMBL" id="QDO97435.1"/>
    </source>
</evidence>
<evidence type="ECO:0000313" key="2">
    <source>
        <dbReference type="Proteomes" id="UP000317496"/>
    </source>
</evidence>
<dbReference type="Pfam" id="PF06089">
    <property type="entry name" value="Asparaginase_II"/>
    <property type="match status" value="1"/>
</dbReference>
<accession>A0A516H108</accession>
<reference evidence="1 2" key="1">
    <citation type="submission" date="2019-07" db="EMBL/GenBank/DDBJ databases">
        <title>Genome sequencing for Ferrovibrio sp. K5.</title>
        <authorList>
            <person name="Park S.-J."/>
        </authorList>
    </citation>
    <scope>NUCLEOTIDE SEQUENCE [LARGE SCALE GENOMIC DNA]</scope>
    <source>
        <strain evidence="1 2">K5</strain>
    </source>
</reference>
<dbReference type="EMBL" id="CP041636">
    <property type="protein sequence ID" value="QDO97435.1"/>
    <property type="molecule type" value="Genomic_DNA"/>
</dbReference>
<dbReference type="RefSeq" id="WP_144068416.1">
    <property type="nucleotide sequence ID" value="NZ_CP041636.1"/>
</dbReference>
<organism evidence="1 2">
    <name type="scientific">Ferrovibrio terrae</name>
    <dbReference type="NCBI Taxonomy" id="2594003"/>
    <lineage>
        <taxon>Bacteria</taxon>
        <taxon>Pseudomonadati</taxon>
        <taxon>Pseudomonadota</taxon>
        <taxon>Alphaproteobacteria</taxon>
        <taxon>Rhodospirillales</taxon>
        <taxon>Rhodospirillaceae</taxon>
        <taxon>Ferrovibrio</taxon>
    </lineage>
</organism>
<keyword evidence="2" id="KW-1185">Reference proteome</keyword>